<dbReference type="Proteomes" id="UP001458880">
    <property type="component" value="Unassembled WGS sequence"/>
</dbReference>
<dbReference type="SUPFAM" id="SSF46689">
    <property type="entry name" value="Homeodomain-like"/>
    <property type="match status" value="1"/>
</dbReference>
<dbReference type="AlphaFoldDB" id="A0AAW1JKL2"/>
<reference evidence="4 5" key="1">
    <citation type="journal article" date="2024" name="BMC Genomics">
        <title>De novo assembly and annotation of Popillia japonica's genome with initial clues to its potential as an invasive pest.</title>
        <authorList>
            <person name="Cucini C."/>
            <person name="Boschi S."/>
            <person name="Funari R."/>
            <person name="Cardaioli E."/>
            <person name="Iannotti N."/>
            <person name="Marturano G."/>
            <person name="Paoli F."/>
            <person name="Bruttini M."/>
            <person name="Carapelli A."/>
            <person name="Frati F."/>
            <person name="Nardi F."/>
        </authorList>
    </citation>
    <scope>NUCLEOTIDE SEQUENCE [LARGE SCALE GENOMIC DNA]</scope>
    <source>
        <strain evidence="4">DMR45628</strain>
    </source>
</reference>
<keyword evidence="4" id="KW-0255">Endonuclease</keyword>
<gene>
    <name evidence="4" type="ORF">QE152_g27750</name>
</gene>
<comment type="caution">
    <text evidence="4">The sequence shown here is derived from an EMBL/GenBank/DDBJ whole genome shotgun (WGS) entry which is preliminary data.</text>
</comment>
<dbReference type="PANTHER" id="PTHR19303">
    <property type="entry name" value="TRANSPOSON"/>
    <property type="match status" value="1"/>
</dbReference>
<dbReference type="InterPro" id="IPR009057">
    <property type="entry name" value="Homeodomain-like_sf"/>
</dbReference>
<dbReference type="GO" id="GO:0005634">
    <property type="term" value="C:nucleus"/>
    <property type="evidence" value="ECO:0007669"/>
    <property type="project" value="UniProtKB-SubCell"/>
</dbReference>
<dbReference type="Pfam" id="PF04218">
    <property type="entry name" value="CENP-B_N"/>
    <property type="match status" value="1"/>
</dbReference>
<dbReference type="GO" id="GO:0004519">
    <property type="term" value="F:endonuclease activity"/>
    <property type="evidence" value="ECO:0007669"/>
    <property type="project" value="UniProtKB-KW"/>
</dbReference>
<dbReference type="PANTHER" id="PTHR19303:SF73">
    <property type="entry name" value="PROTEIN PDC2"/>
    <property type="match status" value="1"/>
</dbReference>
<keyword evidence="4" id="KW-0378">Hydrolase</keyword>
<comment type="subcellular location">
    <subcellularLocation>
        <location evidence="1">Nucleus</location>
    </subcellularLocation>
</comment>
<feature type="domain" description="HTH psq-type" evidence="3">
    <location>
        <begin position="5"/>
        <end position="55"/>
    </location>
</feature>
<name>A0AAW1JKL2_POPJA</name>
<dbReference type="InterPro" id="IPR004875">
    <property type="entry name" value="DDE_SF_endonuclease_dom"/>
</dbReference>
<sequence length="237" mass="27305">MTTIKRKALLLQEKINILQAYDENLQTTNQKELAAELQLPVSTVQTILKNREEIKEKYRLGCVKRKKQKINLMYSRENLPMVAKQVKNVLACINFDGSEKLRLLVIGKAKNPRCFKNRRSFPVTHDAQSRAGGFIDLLKALDDHIQIPCRRWPGKQLSLKPYKIVSRKQVTVITKLDEEEPTILQRFPGYSSFDDNVAKCEIRSIENLIEGVNNTQKEALDDDEHDFVFKTLCIFSG</sequence>
<evidence type="ECO:0000256" key="1">
    <source>
        <dbReference type="ARBA" id="ARBA00004123"/>
    </source>
</evidence>
<protein>
    <submittedName>
        <fullName evidence="4">DDE superfamily endonuclease</fullName>
    </submittedName>
</protein>
<organism evidence="4 5">
    <name type="scientific">Popillia japonica</name>
    <name type="common">Japanese beetle</name>
    <dbReference type="NCBI Taxonomy" id="7064"/>
    <lineage>
        <taxon>Eukaryota</taxon>
        <taxon>Metazoa</taxon>
        <taxon>Ecdysozoa</taxon>
        <taxon>Arthropoda</taxon>
        <taxon>Hexapoda</taxon>
        <taxon>Insecta</taxon>
        <taxon>Pterygota</taxon>
        <taxon>Neoptera</taxon>
        <taxon>Endopterygota</taxon>
        <taxon>Coleoptera</taxon>
        <taxon>Polyphaga</taxon>
        <taxon>Scarabaeiformia</taxon>
        <taxon>Scarabaeidae</taxon>
        <taxon>Rutelinae</taxon>
        <taxon>Popillia</taxon>
    </lineage>
</organism>
<dbReference type="GO" id="GO:0003677">
    <property type="term" value="F:DNA binding"/>
    <property type="evidence" value="ECO:0007669"/>
    <property type="project" value="InterPro"/>
</dbReference>
<evidence type="ECO:0000313" key="4">
    <source>
        <dbReference type="EMBL" id="KAK9704610.1"/>
    </source>
</evidence>
<feature type="domain" description="DDE-1" evidence="2">
    <location>
        <begin position="88"/>
        <end position="131"/>
    </location>
</feature>
<proteinExistence type="predicted"/>
<dbReference type="Gene3D" id="1.10.10.60">
    <property type="entry name" value="Homeodomain-like"/>
    <property type="match status" value="1"/>
</dbReference>
<evidence type="ECO:0000259" key="3">
    <source>
        <dbReference type="Pfam" id="PF04218"/>
    </source>
</evidence>
<dbReference type="InterPro" id="IPR050863">
    <property type="entry name" value="CenT-Element_Derived"/>
</dbReference>
<evidence type="ECO:0000313" key="5">
    <source>
        <dbReference type="Proteomes" id="UP001458880"/>
    </source>
</evidence>
<keyword evidence="4" id="KW-0540">Nuclease</keyword>
<keyword evidence="5" id="KW-1185">Reference proteome</keyword>
<accession>A0AAW1JKL2</accession>
<dbReference type="EMBL" id="JASPKY010000346">
    <property type="protein sequence ID" value="KAK9704610.1"/>
    <property type="molecule type" value="Genomic_DNA"/>
</dbReference>
<dbReference type="Pfam" id="PF03184">
    <property type="entry name" value="DDE_1"/>
    <property type="match status" value="1"/>
</dbReference>
<dbReference type="InterPro" id="IPR007889">
    <property type="entry name" value="HTH_Psq"/>
</dbReference>
<evidence type="ECO:0000259" key="2">
    <source>
        <dbReference type="Pfam" id="PF03184"/>
    </source>
</evidence>